<dbReference type="Pfam" id="PF00027">
    <property type="entry name" value="cNMP_binding"/>
    <property type="match status" value="1"/>
</dbReference>
<dbReference type="PROSITE" id="PS51063">
    <property type="entry name" value="HTH_CRP_2"/>
    <property type="match status" value="1"/>
</dbReference>
<name>A0A2S0N7Y3_9HYPH</name>
<keyword evidence="3" id="KW-0804">Transcription</keyword>
<dbReference type="SUPFAM" id="SSF46785">
    <property type="entry name" value="Winged helix' DNA-binding domain"/>
    <property type="match status" value="1"/>
</dbReference>
<dbReference type="InterPro" id="IPR012318">
    <property type="entry name" value="HTH_CRP"/>
</dbReference>
<dbReference type="CDD" id="cd00038">
    <property type="entry name" value="CAP_ED"/>
    <property type="match status" value="1"/>
</dbReference>
<dbReference type="RefSeq" id="WP_106747447.1">
    <property type="nucleotide sequence ID" value="NZ_CP027668.1"/>
</dbReference>
<dbReference type="Gene3D" id="2.60.120.10">
    <property type="entry name" value="Jelly Rolls"/>
    <property type="match status" value="1"/>
</dbReference>
<keyword evidence="6" id="KW-1185">Reference proteome</keyword>
<protein>
    <submittedName>
        <fullName evidence="5">Crp/Fnr family transcriptional regulator</fullName>
    </submittedName>
</protein>
<dbReference type="Proteomes" id="UP000237889">
    <property type="component" value="Chromosome"/>
</dbReference>
<dbReference type="AlphaFoldDB" id="A0A2S0N7Y3"/>
<evidence type="ECO:0000313" key="5">
    <source>
        <dbReference type="EMBL" id="AVO44117.1"/>
    </source>
</evidence>
<keyword evidence="2" id="KW-0238">DNA-binding</keyword>
<keyword evidence="1" id="KW-0805">Transcription regulation</keyword>
<feature type="domain" description="HTH crp-type" evidence="4">
    <location>
        <begin position="148"/>
        <end position="222"/>
    </location>
</feature>
<gene>
    <name evidence="5" type="ORF">C6569_03025</name>
</gene>
<proteinExistence type="predicted"/>
<sequence length="242" mass="26527">MAESLLQPLVAALSVRDDLTADEVRALHELPVHLRSCPRGSEIVADHTRPGRSSLVIEGMCGRVVQAREGRQITAVHVPGDFVDLHSLLLKVMDHSVIALSDCQVAAVPHGHLVALGERFPHLSRLLWLCTVIDGAIQRSTIANIGRRSAMQRLAHLVCELHMRLSIVGLAAPNGFTCAFTQTDLGDILGLSAVHVNRTIRDLRNRKLLSWSGSQVLFASFESLAAFADFDPTYLNLQKEPR</sequence>
<dbReference type="InterPro" id="IPR036388">
    <property type="entry name" value="WH-like_DNA-bd_sf"/>
</dbReference>
<dbReference type="InterPro" id="IPR000595">
    <property type="entry name" value="cNMP-bd_dom"/>
</dbReference>
<accession>A0A2S0N7Y3</accession>
<evidence type="ECO:0000256" key="2">
    <source>
        <dbReference type="ARBA" id="ARBA00023125"/>
    </source>
</evidence>
<evidence type="ECO:0000313" key="6">
    <source>
        <dbReference type="Proteomes" id="UP000237889"/>
    </source>
</evidence>
<dbReference type="SUPFAM" id="SSF51206">
    <property type="entry name" value="cAMP-binding domain-like"/>
    <property type="match status" value="1"/>
</dbReference>
<dbReference type="GO" id="GO:0006355">
    <property type="term" value="P:regulation of DNA-templated transcription"/>
    <property type="evidence" value="ECO:0007669"/>
    <property type="project" value="InterPro"/>
</dbReference>
<dbReference type="GO" id="GO:0003677">
    <property type="term" value="F:DNA binding"/>
    <property type="evidence" value="ECO:0007669"/>
    <property type="project" value="UniProtKB-KW"/>
</dbReference>
<dbReference type="InterPro" id="IPR036390">
    <property type="entry name" value="WH_DNA-bd_sf"/>
</dbReference>
<dbReference type="InterPro" id="IPR018490">
    <property type="entry name" value="cNMP-bd_dom_sf"/>
</dbReference>
<dbReference type="Pfam" id="PF13545">
    <property type="entry name" value="HTH_Crp_2"/>
    <property type="match status" value="1"/>
</dbReference>
<dbReference type="KEGG" id="phr:C6569_03025"/>
<dbReference type="OrthoDB" id="6155297at2"/>
<dbReference type="InterPro" id="IPR014710">
    <property type="entry name" value="RmlC-like_jellyroll"/>
</dbReference>
<reference evidence="5 6" key="1">
    <citation type="submission" date="2018-03" db="EMBL/GenBank/DDBJ databases">
        <title>Genome sequencing of Phreatobacter sp.</title>
        <authorList>
            <person name="Kim S.-J."/>
            <person name="Heo J."/>
            <person name="Kwon S.-W."/>
        </authorList>
    </citation>
    <scope>NUCLEOTIDE SEQUENCE [LARGE SCALE GENOMIC DNA]</scope>
    <source>
        <strain evidence="5 6">S-12</strain>
    </source>
</reference>
<evidence type="ECO:0000256" key="3">
    <source>
        <dbReference type="ARBA" id="ARBA00023163"/>
    </source>
</evidence>
<dbReference type="Gene3D" id="1.10.10.10">
    <property type="entry name" value="Winged helix-like DNA-binding domain superfamily/Winged helix DNA-binding domain"/>
    <property type="match status" value="1"/>
</dbReference>
<dbReference type="EMBL" id="CP027668">
    <property type="protein sequence ID" value="AVO44117.1"/>
    <property type="molecule type" value="Genomic_DNA"/>
</dbReference>
<organism evidence="5 6">
    <name type="scientific">Phreatobacter cathodiphilus</name>
    <dbReference type="NCBI Taxonomy" id="1868589"/>
    <lineage>
        <taxon>Bacteria</taxon>
        <taxon>Pseudomonadati</taxon>
        <taxon>Pseudomonadota</taxon>
        <taxon>Alphaproteobacteria</taxon>
        <taxon>Hyphomicrobiales</taxon>
        <taxon>Phreatobacteraceae</taxon>
        <taxon>Phreatobacter</taxon>
    </lineage>
</organism>
<evidence type="ECO:0000256" key="1">
    <source>
        <dbReference type="ARBA" id="ARBA00023015"/>
    </source>
</evidence>
<evidence type="ECO:0000259" key="4">
    <source>
        <dbReference type="PROSITE" id="PS51063"/>
    </source>
</evidence>